<dbReference type="PROSITE" id="PS50004">
    <property type="entry name" value="C2"/>
    <property type="match status" value="1"/>
</dbReference>
<dbReference type="Gene3D" id="2.60.40.150">
    <property type="entry name" value="C2 domain"/>
    <property type="match status" value="3"/>
</dbReference>
<proteinExistence type="inferred from homology"/>
<protein>
    <submittedName>
        <fullName evidence="9">RPGRIP1L protein</fullName>
    </submittedName>
</protein>
<dbReference type="GO" id="GO:1905515">
    <property type="term" value="P:non-motile cilium assembly"/>
    <property type="evidence" value="ECO:0007669"/>
    <property type="project" value="TreeGrafter"/>
</dbReference>
<feature type="coiled-coil region" evidence="6">
    <location>
        <begin position="212"/>
        <end position="372"/>
    </location>
</feature>
<dbReference type="Pfam" id="PF11618">
    <property type="entry name" value="C2-C2_1"/>
    <property type="match status" value="2"/>
</dbReference>
<dbReference type="InterPro" id="IPR000008">
    <property type="entry name" value="C2_dom"/>
</dbReference>
<dbReference type="FunFam" id="2.60.40.150:FF:000073">
    <property type="entry name" value="protein fantom isoform X1"/>
    <property type="match status" value="1"/>
</dbReference>
<evidence type="ECO:0000259" key="8">
    <source>
        <dbReference type="PROSITE" id="PS50004"/>
    </source>
</evidence>
<dbReference type="PANTHER" id="PTHR14240">
    <property type="entry name" value="RETINITIS PIGMENTOSA GTPASE REGULATOR-INTERACTING PROTEIN"/>
    <property type="match status" value="1"/>
</dbReference>
<feature type="compositionally biased region" description="Basic and acidic residues" evidence="7">
    <location>
        <begin position="1109"/>
        <end position="1126"/>
    </location>
</feature>
<dbReference type="InterPro" id="IPR021656">
    <property type="entry name" value="C2-C2_1"/>
</dbReference>
<feature type="compositionally biased region" description="Basic and acidic residues" evidence="7">
    <location>
        <begin position="1"/>
        <end position="11"/>
    </location>
</feature>
<evidence type="ECO:0000256" key="2">
    <source>
        <dbReference type="ARBA" id="ARBA00006042"/>
    </source>
</evidence>
<feature type="compositionally biased region" description="Low complexity" evidence="7">
    <location>
        <begin position="91"/>
        <end position="104"/>
    </location>
</feature>
<dbReference type="GO" id="GO:0005856">
    <property type="term" value="C:cytoskeleton"/>
    <property type="evidence" value="ECO:0007669"/>
    <property type="project" value="UniProtKB-ARBA"/>
</dbReference>
<dbReference type="InterPro" id="IPR035892">
    <property type="entry name" value="C2_domain_sf"/>
</dbReference>
<evidence type="ECO:0000256" key="6">
    <source>
        <dbReference type="SAM" id="Coils"/>
    </source>
</evidence>
<feature type="compositionally biased region" description="Low complexity" evidence="7">
    <location>
        <begin position="975"/>
        <end position="985"/>
    </location>
</feature>
<evidence type="ECO:0000256" key="5">
    <source>
        <dbReference type="ARBA" id="ARBA00023273"/>
    </source>
</evidence>
<dbReference type="InterPro" id="IPR031139">
    <property type="entry name" value="RPGRIP1_fam"/>
</dbReference>
<reference evidence="9" key="1">
    <citation type="submission" date="2022-01" db="EMBL/GenBank/DDBJ databases">
        <authorList>
            <person name="Braso-Vives M."/>
        </authorList>
    </citation>
    <scope>NUCLEOTIDE SEQUENCE</scope>
</reference>
<evidence type="ECO:0000313" key="9">
    <source>
        <dbReference type="EMBL" id="CAH1270010.1"/>
    </source>
</evidence>
<feature type="coiled-coil region" evidence="6">
    <location>
        <begin position="435"/>
        <end position="462"/>
    </location>
</feature>
<evidence type="ECO:0000313" key="10">
    <source>
        <dbReference type="Proteomes" id="UP000838412"/>
    </source>
</evidence>
<evidence type="ECO:0000256" key="4">
    <source>
        <dbReference type="ARBA" id="ARBA00023069"/>
    </source>
</evidence>
<name>A0A8K0A9R0_BRALA</name>
<feature type="compositionally biased region" description="Acidic residues" evidence="7">
    <location>
        <begin position="1155"/>
        <end position="1169"/>
    </location>
</feature>
<accession>A0A8K0A9R0</accession>
<feature type="compositionally biased region" description="Acidic residues" evidence="7">
    <location>
        <begin position="1127"/>
        <end position="1142"/>
    </location>
</feature>
<feature type="coiled-coil region" evidence="6">
    <location>
        <begin position="492"/>
        <end position="579"/>
    </location>
</feature>
<keyword evidence="5" id="KW-0966">Cell projection</keyword>
<dbReference type="Proteomes" id="UP000838412">
    <property type="component" value="Chromosome 7"/>
</dbReference>
<keyword evidence="4" id="KW-0969">Cilium</keyword>
<comment type="subcellular location">
    <subcellularLocation>
        <location evidence="1">Cell projection</location>
        <location evidence="1">Cilium</location>
    </subcellularLocation>
</comment>
<dbReference type="InterPro" id="IPR041091">
    <property type="entry name" value="RPGRIP1_C"/>
</dbReference>
<feature type="domain" description="C2" evidence="8">
    <location>
        <begin position="777"/>
        <end position="901"/>
    </location>
</feature>
<dbReference type="CDD" id="cd00030">
    <property type="entry name" value="C2"/>
    <property type="match status" value="1"/>
</dbReference>
<dbReference type="Pfam" id="PF18111">
    <property type="entry name" value="RPGR1_C"/>
    <property type="match status" value="1"/>
</dbReference>
<gene>
    <name evidence="9" type="primary">RPGRIP1L</name>
    <name evidence="9" type="ORF">BLAG_LOCUS22460</name>
</gene>
<dbReference type="EMBL" id="OV696692">
    <property type="protein sequence ID" value="CAH1270010.1"/>
    <property type="molecule type" value="Genomic_DNA"/>
</dbReference>
<dbReference type="OrthoDB" id="2133912at2759"/>
<dbReference type="SUPFAM" id="SSF49562">
    <property type="entry name" value="C2 domain (Calcium/lipid-binding domain, CaLB)"/>
    <property type="match status" value="2"/>
</dbReference>
<sequence>MTDDGFDHIPVRDGPQFQRAGGMENEPTGQIQVKQRQIVAQLTRDELEDRYLRLYEENIILKRHGRKQEDKIKRMATKLLRLVNDKKKADQQGAARGAARPGGPAKRGGRDIETEEMLEELHGKIRDLEKENRLLKEKVMVAKQQLSSQGKRHTPYTGVQSRINTGMKKVGQMVAVQQRLKPGMRVQGPEDVRTTSRSAQPSVLPRYGHSLLEEAREEIRSLEDLVSNLQDQIRDLEGETDMLREQMRLKDAEHEEELLRMREQMAAGQRGSIQENVDMIRLQRELKEKATKLTAMQAKYTNLEENLRTVKGSHDQVLREMDGLREHLKAEQNRVLRLQNELKQGATAHRTIIELQERVVDLEKEADIIKEANTQLQMSAFDAERERQHRATETKLRVQIAQLEATLKSDLHEKNDVLDRVTLERSQNDKMREEQKNLQIQYYSTKQELDELKQKMQFFTKESAVDFQELEEALVLIKTRKERGSQNLDFLEKVEEEKSRDLQQRMVRLQAEHADTVNELEKTRNMLIIQHRINKDYQTEVESVTKRMEDLRKEYDTKLEEYAKLLDIRAARIKKLERQLRDVAYGTKQYKLKPAEEEEEEEVEEIDETVHLERGENLFEIHIIKVVLSQEALDHLADAEPSLFCTYEFYDFELQTTPVVRGAKPEFKFTSKYVVKVDDFFLHYLQKESTTLEVHQAMGLDYTTLAVCQLKFRDLLDKPQGRIFSTTYLTNPEGVNFGTVEYWVRLRVPMDQALRLFKERTKALGYLAANERATQQALQTLDQSTAPRAKDNVNDLHIRVVRCSDLTARRDGVQPSPYVVYKFFDFPDHDTDIIMSSSSPQFNDHKTYPVPMDMQLDTYLKSAHLDLYVFDDTDPEETAYLGRANVPLISLAHDKAIKGVFELKRADNSVNGTVEVHLRWQYAYLPPPMASMTPEQAAAAPGVVPEKPLLLPGEEERLAAAVPPAALRPIPPSITPASTPGHVTPPTVPTPKIPSAASTPCALSPEHPPSVVVSPPGSKPPSRPTSAKTVSRPSSAKTVSRPSSAKSVPDAKPPPSPRTEAPKPVPRARHPVVPEPQPEPEPEPVEDEAEESSSTMSVTPDSAVEEEELGKTEPIEDTMFEEKPSSDIEEDIEEPSSGEDDVVMPAAPKKKEEEEKADTDVSESLESDSDVVMSKPAATRQTSALADANNMVTVTIFEFQLNGDAAVLDDGNVRMLFVEYRFLGRPPEETETPFSLPKPTRPNQPIKYNFRRVFHVDSENNELTRDYLISMLLPGDPSQGRIKFTVVNEPEDEEGECADIGHAYVDLKQILEKGEDVVEQDVDVVDVNDEREVIGALNVSVEALAALRAVQRELPALEES</sequence>
<feature type="region of interest" description="Disordered" evidence="7">
    <location>
        <begin position="1"/>
        <end position="29"/>
    </location>
</feature>
<dbReference type="GO" id="GO:0035869">
    <property type="term" value="C:ciliary transition zone"/>
    <property type="evidence" value="ECO:0007669"/>
    <property type="project" value="TreeGrafter"/>
</dbReference>
<feature type="region of interest" description="Disordered" evidence="7">
    <location>
        <begin position="86"/>
        <end position="113"/>
    </location>
</feature>
<dbReference type="PANTHER" id="PTHR14240:SF1">
    <property type="entry name" value="PROTEIN FANTOM-RELATED"/>
    <property type="match status" value="1"/>
</dbReference>
<evidence type="ECO:0000256" key="3">
    <source>
        <dbReference type="ARBA" id="ARBA00023054"/>
    </source>
</evidence>
<keyword evidence="10" id="KW-1185">Reference proteome</keyword>
<evidence type="ECO:0000256" key="1">
    <source>
        <dbReference type="ARBA" id="ARBA00004138"/>
    </source>
</evidence>
<keyword evidence="3 6" id="KW-0175">Coiled coil</keyword>
<feature type="region of interest" description="Disordered" evidence="7">
    <location>
        <begin position="966"/>
        <end position="1176"/>
    </location>
</feature>
<comment type="similarity">
    <text evidence="2">Belongs to the RPGRIP1 family.</text>
</comment>
<feature type="compositionally biased region" description="Polar residues" evidence="7">
    <location>
        <begin position="1027"/>
        <end position="1046"/>
    </location>
</feature>
<evidence type="ECO:0000256" key="7">
    <source>
        <dbReference type="SAM" id="MobiDB-lite"/>
    </source>
</evidence>
<feature type="compositionally biased region" description="Acidic residues" evidence="7">
    <location>
        <begin position="1078"/>
        <end position="1091"/>
    </location>
</feature>
<dbReference type="SMART" id="SM00239">
    <property type="entry name" value="C2"/>
    <property type="match status" value="1"/>
</dbReference>
<organism evidence="9 10">
    <name type="scientific">Branchiostoma lanceolatum</name>
    <name type="common">Common lancelet</name>
    <name type="synonym">Amphioxus lanceolatum</name>
    <dbReference type="NCBI Taxonomy" id="7740"/>
    <lineage>
        <taxon>Eukaryota</taxon>
        <taxon>Metazoa</taxon>
        <taxon>Chordata</taxon>
        <taxon>Cephalochordata</taxon>
        <taxon>Leptocardii</taxon>
        <taxon>Amphioxiformes</taxon>
        <taxon>Branchiostomatidae</taxon>
        <taxon>Branchiostoma</taxon>
    </lineage>
</organism>